<keyword evidence="5 9" id="KW-0560">Oxidoreductase</keyword>
<sequence>MSASRLTVGFVASLFIFFVIDWFLRARKKSNRPPLPPGPKGLPLVGNVNDLPRPTEFGAHHWLKHRDLYGPISSITVMGQTLVIINDPLIAFEILEKRSSEFSSRPSLVFAGELVGWKYATGGLEYNDTLRLHRKAFARILGTKATAARYDTLQEAEVGHFLLHVLDNPQKLTEHIAKEAGSVILNITYGYNTEQFQKDPLLSKMNEATEHFAYAATPGAFLVDTFPMLRYVPEWFPGASWKKLAKKWAFELRDTVETSYKFVEDQLAEGKTPASYLSHAIESSKNTPEDLHNNKWTAASLFSGGSDTSVASIAVFFLAMAKFPDVQKKAQEEIDRVIGKERLPNLHDCEKLPYIEAVVTEVLRWHPIGPMGLPHASSEDAVYGGFWIPKNSYLMPNIWWFSHDPEVYKDPMEFRPERFLEGPQGGKPEPDPRKYVFGFGRRVCAGKNLAENSLFLNFAQSLAVFNIDKPVVDGKVVEPKTEFLPGVVSHPAPFNVSIKPRSDHHEKLIRAIEQRFPWKESDAKYLKPISK</sequence>
<keyword evidence="10" id="KW-0812">Transmembrane</keyword>
<evidence type="ECO:0000256" key="9">
    <source>
        <dbReference type="RuleBase" id="RU000461"/>
    </source>
</evidence>
<evidence type="ECO:0000256" key="7">
    <source>
        <dbReference type="ARBA" id="ARBA00023033"/>
    </source>
</evidence>
<dbReference type="Proteomes" id="UP000295703">
    <property type="component" value="Unassembled WGS sequence"/>
</dbReference>
<evidence type="ECO:0000256" key="1">
    <source>
        <dbReference type="ARBA" id="ARBA00001971"/>
    </source>
</evidence>
<comment type="cofactor">
    <cofactor evidence="1 8">
        <name>heme</name>
        <dbReference type="ChEBI" id="CHEBI:30413"/>
    </cofactor>
</comment>
<dbReference type="Gene3D" id="1.10.630.10">
    <property type="entry name" value="Cytochrome P450"/>
    <property type="match status" value="1"/>
</dbReference>
<evidence type="ECO:0000256" key="10">
    <source>
        <dbReference type="SAM" id="Phobius"/>
    </source>
</evidence>
<proteinExistence type="inferred from homology"/>
<dbReference type="GO" id="GO:0005506">
    <property type="term" value="F:iron ion binding"/>
    <property type="evidence" value="ECO:0007669"/>
    <property type="project" value="InterPro"/>
</dbReference>
<evidence type="ECO:0000313" key="12">
    <source>
        <dbReference type="Proteomes" id="UP000295703"/>
    </source>
</evidence>
<evidence type="ECO:0000313" key="11">
    <source>
        <dbReference type="EMBL" id="TDZ53216.1"/>
    </source>
</evidence>
<dbReference type="PROSITE" id="PS00086">
    <property type="entry name" value="CYTOCHROME_P450"/>
    <property type="match status" value="1"/>
</dbReference>
<dbReference type="SUPFAM" id="SSF48264">
    <property type="entry name" value="Cytochrome P450"/>
    <property type="match status" value="1"/>
</dbReference>
<organism evidence="11 12">
    <name type="scientific">Colletotrichum trifolii</name>
    <dbReference type="NCBI Taxonomy" id="5466"/>
    <lineage>
        <taxon>Eukaryota</taxon>
        <taxon>Fungi</taxon>
        <taxon>Dikarya</taxon>
        <taxon>Ascomycota</taxon>
        <taxon>Pezizomycotina</taxon>
        <taxon>Sordariomycetes</taxon>
        <taxon>Hypocreomycetidae</taxon>
        <taxon>Glomerellales</taxon>
        <taxon>Glomerellaceae</taxon>
        <taxon>Colletotrichum</taxon>
        <taxon>Colletotrichum orbiculare species complex</taxon>
    </lineage>
</organism>
<comment type="similarity">
    <text evidence="2 9">Belongs to the cytochrome P450 family.</text>
</comment>
<keyword evidence="4 8" id="KW-0479">Metal-binding</keyword>
<protein>
    <submittedName>
        <fullName evidence="11">Multifunctional cytochrome P450 monooxygenase</fullName>
    </submittedName>
</protein>
<keyword evidence="7 9" id="KW-0503">Monooxygenase</keyword>
<dbReference type="InterPro" id="IPR002401">
    <property type="entry name" value="Cyt_P450_E_grp-I"/>
</dbReference>
<dbReference type="CDD" id="cd11065">
    <property type="entry name" value="CYP64-like"/>
    <property type="match status" value="1"/>
</dbReference>
<keyword evidence="10" id="KW-1133">Transmembrane helix</keyword>
<evidence type="ECO:0000256" key="4">
    <source>
        <dbReference type="ARBA" id="ARBA00022723"/>
    </source>
</evidence>
<dbReference type="GO" id="GO:0020037">
    <property type="term" value="F:heme binding"/>
    <property type="evidence" value="ECO:0007669"/>
    <property type="project" value="InterPro"/>
</dbReference>
<reference evidence="11 12" key="1">
    <citation type="submission" date="2018-12" db="EMBL/GenBank/DDBJ databases">
        <title>Genome sequence and assembly of Colletotrichum trifolii.</title>
        <authorList>
            <person name="Gan P."/>
            <person name="Shirasu K."/>
        </authorList>
    </citation>
    <scope>NUCLEOTIDE SEQUENCE [LARGE SCALE GENOMIC DNA]</scope>
    <source>
        <strain evidence="11 12">543-2</strain>
    </source>
</reference>
<keyword evidence="12" id="KW-1185">Reference proteome</keyword>
<feature type="transmembrane region" description="Helical" evidence="10">
    <location>
        <begin position="6"/>
        <end position="24"/>
    </location>
</feature>
<dbReference type="InterPro" id="IPR050364">
    <property type="entry name" value="Cytochrome_P450_fung"/>
</dbReference>
<evidence type="ECO:0000256" key="6">
    <source>
        <dbReference type="ARBA" id="ARBA00023004"/>
    </source>
</evidence>
<feature type="binding site" description="axial binding residue" evidence="8">
    <location>
        <position position="444"/>
    </location>
    <ligand>
        <name>heme</name>
        <dbReference type="ChEBI" id="CHEBI:30413"/>
    </ligand>
    <ligandPart>
        <name>Fe</name>
        <dbReference type="ChEBI" id="CHEBI:18248"/>
    </ligandPart>
</feature>
<dbReference type="PRINTS" id="PR00463">
    <property type="entry name" value="EP450I"/>
</dbReference>
<evidence type="ECO:0000256" key="2">
    <source>
        <dbReference type="ARBA" id="ARBA00010617"/>
    </source>
</evidence>
<keyword evidence="10" id="KW-0472">Membrane</keyword>
<accession>A0A4R8RA66</accession>
<dbReference type="InterPro" id="IPR036396">
    <property type="entry name" value="Cyt_P450_sf"/>
</dbReference>
<gene>
    <name evidence="11" type="ORF">CTRI78_v007106</name>
</gene>
<evidence type="ECO:0000256" key="3">
    <source>
        <dbReference type="ARBA" id="ARBA00022617"/>
    </source>
</evidence>
<keyword evidence="6 8" id="KW-0408">Iron</keyword>
<dbReference type="PANTHER" id="PTHR46300:SF7">
    <property type="entry name" value="P450, PUTATIVE (EUROFUNG)-RELATED"/>
    <property type="match status" value="1"/>
</dbReference>
<dbReference type="Pfam" id="PF00067">
    <property type="entry name" value="p450"/>
    <property type="match status" value="1"/>
</dbReference>
<dbReference type="PRINTS" id="PR00385">
    <property type="entry name" value="P450"/>
</dbReference>
<dbReference type="STRING" id="5466.A0A4R8RA66"/>
<dbReference type="EMBL" id="RYZW01000072">
    <property type="protein sequence ID" value="TDZ53216.1"/>
    <property type="molecule type" value="Genomic_DNA"/>
</dbReference>
<dbReference type="AlphaFoldDB" id="A0A4R8RA66"/>
<dbReference type="PANTHER" id="PTHR46300">
    <property type="entry name" value="P450, PUTATIVE (EUROFUNG)-RELATED-RELATED"/>
    <property type="match status" value="1"/>
</dbReference>
<dbReference type="InterPro" id="IPR001128">
    <property type="entry name" value="Cyt_P450"/>
</dbReference>
<name>A0A4R8RA66_COLTR</name>
<keyword evidence="3 8" id="KW-0349">Heme</keyword>
<evidence type="ECO:0000256" key="5">
    <source>
        <dbReference type="ARBA" id="ARBA00023002"/>
    </source>
</evidence>
<dbReference type="GO" id="GO:0004497">
    <property type="term" value="F:monooxygenase activity"/>
    <property type="evidence" value="ECO:0007669"/>
    <property type="project" value="UniProtKB-KW"/>
</dbReference>
<dbReference type="InterPro" id="IPR017972">
    <property type="entry name" value="Cyt_P450_CS"/>
</dbReference>
<comment type="caution">
    <text evidence="11">The sequence shown here is derived from an EMBL/GenBank/DDBJ whole genome shotgun (WGS) entry which is preliminary data.</text>
</comment>
<evidence type="ECO:0000256" key="8">
    <source>
        <dbReference type="PIRSR" id="PIRSR602401-1"/>
    </source>
</evidence>
<dbReference type="GO" id="GO:0016705">
    <property type="term" value="F:oxidoreductase activity, acting on paired donors, with incorporation or reduction of molecular oxygen"/>
    <property type="evidence" value="ECO:0007669"/>
    <property type="project" value="InterPro"/>
</dbReference>